<reference evidence="2 4" key="1">
    <citation type="journal article" date="2016" name="Genome Announc.">
        <title>Draft Genome Sequence of the Rumen Methanogen Methanobrevibacter olleyae YLM1.</title>
        <authorList>
            <person name="Kelly W.J."/>
            <person name="Li D."/>
            <person name="Lambie S.C."/>
            <person name="Cox F."/>
            <person name="Attwood G.T."/>
            <person name="Altermann E."/>
            <person name="Leahy S.C."/>
        </authorList>
    </citation>
    <scope>NUCLEOTIDE SEQUENCE [LARGE SCALE GENOMIC DNA]</scope>
    <source>
        <strain evidence="2 4">YLM1</strain>
    </source>
</reference>
<dbReference type="InterPro" id="IPR013324">
    <property type="entry name" value="RNA_pol_sigma_r3/r4-like"/>
</dbReference>
<dbReference type="GeneID" id="28489913"/>
<dbReference type="KEGG" id="mol:YLM1_1597"/>
<dbReference type="SUPFAM" id="SSF88659">
    <property type="entry name" value="Sigma3 and sigma4 domains of RNA polymerase sigma factors"/>
    <property type="match status" value="1"/>
</dbReference>
<evidence type="ECO:0000313" key="2">
    <source>
        <dbReference type="EMBL" id="AMK16152.1"/>
    </source>
</evidence>
<dbReference type="SUPFAM" id="SSF57783">
    <property type="entry name" value="Zinc beta-ribbon"/>
    <property type="match status" value="1"/>
</dbReference>
<evidence type="ECO:0000313" key="3">
    <source>
        <dbReference type="EMBL" id="SFL31901.1"/>
    </source>
</evidence>
<dbReference type="EMBL" id="FOTL01000006">
    <property type="protein sequence ID" value="SFL31901.1"/>
    <property type="molecule type" value="Genomic_DNA"/>
</dbReference>
<reference evidence="5" key="4">
    <citation type="submission" date="2016-10" db="EMBL/GenBank/DDBJ databases">
        <authorList>
            <person name="Varghese N."/>
        </authorList>
    </citation>
    <scope>NUCLEOTIDE SEQUENCE [LARGE SCALE GENOMIC DNA]</scope>
    <source>
        <strain evidence="5">DSM 16632</strain>
    </source>
</reference>
<accession>A0A126R257</accession>
<dbReference type="PANTHER" id="PTHR33293">
    <property type="entry name" value="INSERTION ELEMENT IS1 1 PROTEIN INSB-RELATED"/>
    <property type="match status" value="1"/>
</dbReference>
<dbReference type="Proteomes" id="UP000183442">
    <property type="component" value="Unassembled WGS sequence"/>
</dbReference>
<evidence type="ECO:0000313" key="4">
    <source>
        <dbReference type="Proteomes" id="UP000066376"/>
    </source>
</evidence>
<dbReference type="EMBL" id="CP014265">
    <property type="protein sequence ID" value="AMK16152.1"/>
    <property type="molecule type" value="Genomic_DNA"/>
</dbReference>
<dbReference type="RefSeq" id="WP_067148272.1">
    <property type="nucleotide sequence ID" value="NZ_CP014265.1"/>
</dbReference>
<sequence length="156" mass="18169">MGAYDYKKIIAKESSDVYLNETLFMDIFRSIRWADGVYCPKCKSFDVYKKGFLKKSDYKGKIRKYTCKKCNNNFNDFTNTFLENSKVPISIIEFILFHMDTMSVTDMANHVGCSRNTVYRIIKNIYKAIGNKHENLVLTNNGYLSEFKVDSKNRGV</sequence>
<dbReference type="AlphaFoldDB" id="A0A126R257"/>
<feature type="domain" description="Mga helix-turn-helix" evidence="1">
    <location>
        <begin position="73"/>
        <end position="141"/>
    </location>
</feature>
<evidence type="ECO:0000313" key="5">
    <source>
        <dbReference type="Proteomes" id="UP000183442"/>
    </source>
</evidence>
<reference evidence="3" key="3">
    <citation type="submission" date="2016-10" db="EMBL/GenBank/DDBJ databases">
        <authorList>
            <person name="de Groot N.N."/>
        </authorList>
    </citation>
    <scope>NUCLEOTIDE SEQUENCE [LARGE SCALE GENOMIC DNA]</scope>
    <source>
        <strain evidence="3">DSM 16632</strain>
    </source>
</reference>
<dbReference type="InterPro" id="IPR051354">
    <property type="entry name" value="Transposase_27_IS1"/>
</dbReference>
<evidence type="ECO:0000259" key="1">
    <source>
        <dbReference type="Pfam" id="PF05043"/>
    </source>
</evidence>
<organism evidence="2 4">
    <name type="scientific">Methanobrevibacter olleyae</name>
    <dbReference type="NCBI Taxonomy" id="294671"/>
    <lineage>
        <taxon>Archaea</taxon>
        <taxon>Methanobacteriati</taxon>
        <taxon>Methanobacteriota</taxon>
        <taxon>Methanomada group</taxon>
        <taxon>Methanobacteria</taxon>
        <taxon>Methanobacteriales</taxon>
        <taxon>Methanobacteriaceae</taxon>
        <taxon>Methanobrevibacter</taxon>
    </lineage>
</organism>
<dbReference type="InterPro" id="IPR007737">
    <property type="entry name" value="Mga_HTH"/>
</dbReference>
<gene>
    <name evidence="3" type="ORF">SAMN02910297_00556</name>
    <name evidence="2" type="ORF">YLM1_1597</name>
</gene>
<dbReference type="PATRIC" id="fig|294671.3.peg.1662"/>
<protein>
    <submittedName>
        <fullName evidence="2">Transposase</fullName>
    </submittedName>
</protein>
<dbReference type="Proteomes" id="UP000066376">
    <property type="component" value="Chromosome"/>
</dbReference>
<name>A0A126R257_METOL</name>
<dbReference type="STRING" id="294671.YLM1_1597"/>
<reference evidence="4" key="2">
    <citation type="submission" date="2016-02" db="EMBL/GenBank/DDBJ databases">
        <title>The draft genome sequence of the rumen methanogen Methanobrevibacter olleyae YLM1.</title>
        <authorList>
            <consortium name="New Zealand Agricultural Greenhouse Gas Research Centre/Pastoral Greenhouse Gas Research Consortium"/>
            <person name="Kelly W.J."/>
            <person name="Li D."/>
            <person name="Lambie S.C."/>
            <person name="Attwood G.T."/>
            <person name="Altermann E."/>
            <person name="Leahy S.C."/>
        </authorList>
    </citation>
    <scope>NUCLEOTIDE SEQUENCE [LARGE SCALE GENOMIC DNA]</scope>
    <source>
        <strain evidence="4">YLM1</strain>
    </source>
</reference>
<dbReference type="OrthoDB" id="76569at2157"/>
<proteinExistence type="predicted"/>
<keyword evidence="4" id="KW-1185">Reference proteome</keyword>
<dbReference type="Pfam" id="PF05043">
    <property type="entry name" value="Mga"/>
    <property type="match status" value="1"/>
</dbReference>
<dbReference type="PANTHER" id="PTHR33293:SF1">
    <property type="entry name" value="INSERTION ELEMENT IS1 1 PROTEIN INSB-RELATED"/>
    <property type="match status" value="1"/>
</dbReference>